<dbReference type="InterPro" id="IPR013785">
    <property type="entry name" value="Aldolase_TIM"/>
</dbReference>
<feature type="domain" description="Radical SAM core" evidence="8">
    <location>
        <begin position="88"/>
        <end position="300"/>
    </location>
</feature>
<evidence type="ECO:0000256" key="1">
    <source>
        <dbReference type="ARBA" id="ARBA00001966"/>
    </source>
</evidence>
<dbReference type="EMBL" id="ADGQ01000047">
    <property type="protein sequence ID" value="EFM64793.1"/>
    <property type="molecule type" value="Genomic_DNA"/>
</dbReference>
<comment type="cofactor">
    <cofactor evidence="1">
        <name>[4Fe-4S] cluster</name>
        <dbReference type="ChEBI" id="CHEBI:49883"/>
    </cofactor>
</comment>
<accession>E0E2T7</accession>
<evidence type="ECO:0000256" key="5">
    <source>
        <dbReference type="ARBA" id="ARBA00023002"/>
    </source>
</evidence>
<dbReference type="InterPro" id="IPR058240">
    <property type="entry name" value="rSAM_sf"/>
</dbReference>
<dbReference type="PROSITE" id="PS51918">
    <property type="entry name" value="RADICAL_SAM"/>
    <property type="match status" value="1"/>
</dbReference>
<dbReference type="InterPro" id="IPR023885">
    <property type="entry name" value="4Fe4S-binding_SPASM_dom"/>
</dbReference>
<reference evidence="9 10" key="1">
    <citation type="submission" date="2010-08" db="EMBL/GenBank/DDBJ databases">
        <authorList>
            <person name="Harkins D.M."/>
            <person name="Madupu R."/>
            <person name="Durkin A.S."/>
            <person name="Torralba M."/>
            <person name="Methe B."/>
            <person name="Sutton G.G."/>
            <person name="Nelson K.E."/>
        </authorList>
    </citation>
    <scope>NUCLEOTIDE SEQUENCE [LARGE SCALE GENOMIC DNA]</scope>
    <source>
        <strain evidence="9 10">DSM 17678</strain>
    </source>
</reference>
<dbReference type="Proteomes" id="UP000003244">
    <property type="component" value="Unassembled WGS sequence"/>
</dbReference>
<dbReference type="GO" id="GO:0051539">
    <property type="term" value="F:4 iron, 4 sulfur cluster binding"/>
    <property type="evidence" value="ECO:0007669"/>
    <property type="project" value="UniProtKB-KW"/>
</dbReference>
<dbReference type="GeneID" id="84800560"/>
<dbReference type="PANTHER" id="PTHR11228">
    <property type="entry name" value="RADICAL SAM DOMAIN PROTEIN"/>
    <property type="match status" value="1"/>
</dbReference>
<dbReference type="Gene3D" id="3.20.20.70">
    <property type="entry name" value="Aldolase class I"/>
    <property type="match status" value="1"/>
</dbReference>
<dbReference type="SMART" id="SM00729">
    <property type="entry name" value="Elp3"/>
    <property type="match status" value="1"/>
</dbReference>
<organism evidence="9 10">
    <name type="scientific">Peptostreptococcus stomatis DSM 17678</name>
    <dbReference type="NCBI Taxonomy" id="596315"/>
    <lineage>
        <taxon>Bacteria</taxon>
        <taxon>Bacillati</taxon>
        <taxon>Bacillota</taxon>
        <taxon>Clostridia</taxon>
        <taxon>Peptostreptococcales</taxon>
        <taxon>Peptostreptococcaceae</taxon>
        <taxon>Peptostreptococcus</taxon>
    </lineage>
</organism>
<dbReference type="Pfam" id="PF04055">
    <property type="entry name" value="Radical_SAM"/>
    <property type="match status" value="1"/>
</dbReference>
<evidence type="ECO:0000256" key="2">
    <source>
        <dbReference type="ARBA" id="ARBA00022485"/>
    </source>
</evidence>
<keyword evidence="10" id="KW-1185">Reference proteome</keyword>
<dbReference type="NCBIfam" id="TIGR04085">
    <property type="entry name" value="rSAM_more_4Fe4S"/>
    <property type="match status" value="1"/>
</dbReference>
<dbReference type="GO" id="GO:0016491">
    <property type="term" value="F:oxidoreductase activity"/>
    <property type="evidence" value="ECO:0007669"/>
    <property type="project" value="UniProtKB-KW"/>
</dbReference>
<comment type="caution">
    <text evidence="9">The sequence shown here is derived from an EMBL/GenBank/DDBJ whole genome shotgun (WGS) entry which is preliminary data.</text>
</comment>
<dbReference type="InterPro" id="IPR000385">
    <property type="entry name" value="MoaA_NifB_PqqE_Fe-S-bd_CS"/>
</dbReference>
<dbReference type="InterPro" id="IPR006638">
    <property type="entry name" value="Elp3/MiaA/NifB-like_rSAM"/>
</dbReference>
<dbReference type="eggNOG" id="COG0535">
    <property type="taxonomic scope" value="Bacteria"/>
</dbReference>
<dbReference type="SFLD" id="SFLDS00029">
    <property type="entry name" value="Radical_SAM"/>
    <property type="match status" value="1"/>
</dbReference>
<dbReference type="SFLD" id="SFLDG01067">
    <property type="entry name" value="SPASM/twitch_domain_containing"/>
    <property type="match status" value="1"/>
</dbReference>
<dbReference type="CDD" id="cd01335">
    <property type="entry name" value="Radical_SAM"/>
    <property type="match status" value="1"/>
</dbReference>
<sequence length="411" mass="48134">MKKRYFRDYLCDKVESERVVLLSNKVSGQWIKIPTECYDILNYASENRIALEDVAMKFMVDEDRRYYLKLIELLEKIGLAGVDYDIESLGLYKVVFSITNRCNLSCEYCCAESELQANEYLTTSDCKNIIDRIVLMSPDIVIISGGEPMMRNDIFDILNYLKQKFSGKIILSTNATLIKDNDAEILAKILHAIEISVDGYDDKTVSRIRGYGVYDKVVAVVKKLQMCGLEKISLSMVLGKDNINQKKNFIEFCDEMNVSYMLRYFYNVGRGKNNHERYVENLLDINYIDFEYEKSNTSFTTNRCKAGLTQISIDRKGDVYPCPNLEYEEFKMYNILDYEANLNRKYNLRRELEQLKKINNFKTTNIEKCKSCNINVFCMPCPAMIYNIIDDDIRFEHNCKRNKYMQLKIWS</sequence>
<dbReference type="PROSITE" id="PS01305">
    <property type="entry name" value="MOAA_NIFB_PQQE"/>
    <property type="match status" value="1"/>
</dbReference>
<dbReference type="STRING" id="596315.HMPREF0634_0729"/>
<protein>
    <submittedName>
        <fullName evidence="9">Radical SAM domain protein</fullName>
    </submittedName>
</protein>
<keyword evidence="2" id="KW-0004">4Fe-4S</keyword>
<dbReference type="SUPFAM" id="SSF102114">
    <property type="entry name" value="Radical SAM enzymes"/>
    <property type="match status" value="1"/>
</dbReference>
<gene>
    <name evidence="9" type="ORF">HMPREF0634_0729</name>
</gene>
<evidence type="ECO:0000259" key="8">
    <source>
        <dbReference type="PROSITE" id="PS51918"/>
    </source>
</evidence>
<dbReference type="PANTHER" id="PTHR11228:SF7">
    <property type="entry name" value="PQQA PEPTIDE CYCLASE"/>
    <property type="match status" value="1"/>
</dbReference>
<dbReference type="AlphaFoldDB" id="E0E2T7"/>
<keyword evidence="6" id="KW-0408">Iron</keyword>
<dbReference type="RefSeq" id="WP_007789321.1">
    <property type="nucleotide sequence ID" value="NZ_ADGQ01000047.1"/>
</dbReference>
<evidence type="ECO:0000256" key="7">
    <source>
        <dbReference type="ARBA" id="ARBA00023014"/>
    </source>
</evidence>
<keyword evidence="4" id="KW-0479">Metal-binding</keyword>
<dbReference type="SFLD" id="SFLDG01386">
    <property type="entry name" value="main_SPASM_domain-containing"/>
    <property type="match status" value="1"/>
</dbReference>
<keyword evidence="3" id="KW-0949">S-adenosyl-L-methionine</keyword>
<dbReference type="OrthoDB" id="7021155at2"/>
<dbReference type="GO" id="GO:0046872">
    <property type="term" value="F:metal ion binding"/>
    <property type="evidence" value="ECO:0007669"/>
    <property type="project" value="UniProtKB-KW"/>
</dbReference>
<dbReference type="GO" id="GO:0032324">
    <property type="term" value="P:molybdopterin cofactor biosynthetic process"/>
    <property type="evidence" value="ECO:0007669"/>
    <property type="project" value="UniProtKB-ARBA"/>
</dbReference>
<dbReference type="InterPro" id="IPR050377">
    <property type="entry name" value="Radical_SAM_PqqE_MftC-like"/>
</dbReference>
<keyword evidence="7" id="KW-0411">Iron-sulfur</keyword>
<dbReference type="InterPro" id="IPR007197">
    <property type="entry name" value="rSAM"/>
</dbReference>
<name>E0E2T7_9FIRM</name>
<proteinExistence type="predicted"/>
<evidence type="ECO:0000313" key="9">
    <source>
        <dbReference type="EMBL" id="EFM64793.1"/>
    </source>
</evidence>
<evidence type="ECO:0000313" key="10">
    <source>
        <dbReference type="Proteomes" id="UP000003244"/>
    </source>
</evidence>
<evidence type="ECO:0000256" key="4">
    <source>
        <dbReference type="ARBA" id="ARBA00022723"/>
    </source>
</evidence>
<keyword evidence="5" id="KW-0560">Oxidoreductase</keyword>
<evidence type="ECO:0000256" key="6">
    <source>
        <dbReference type="ARBA" id="ARBA00023004"/>
    </source>
</evidence>
<evidence type="ECO:0000256" key="3">
    <source>
        <dbReference type="ARBA" id="ARBA00022691"/>
    </source>
</evidence>